<dbReference type="SUPFAM" id="SSF103088">
    <property type="entry name" value="OmpA-like"/>
    <property type="match status" value="1"/>
</dbReference>
<evidence type="ECO:0000313" key="8">
    <source>
        <dbReference type="EMBL" id="RTR33251.1"/>
    </source>
</evidence>
<dbReference type="CDD" id="cd07185">
    <property type="entry name" value="OmpA_C-like"/>
    <property type="match status" value="1"/>
</dbReference>
<keyword evidence="2 4" id="KW-0472">Membrane</keyword>
<dbReference type="PANTHER" id="PTHR30329">
    <property type="entry name" value="STATOR ELEMENT OF FLAGELLAR MOTOR COMPLEX"/>
    <property type="match status" value="1"/>
</dbReference>
<accession>A0A431WD08</accession>
<dbReference type="PANTHER" id="PTHR30329:SF21">
    <property type="entry name" value="LIPOPROTEIN YIAD-RELATED"/>
    <property type="match status" value="1"/>
</dbReference>
<keyword evidence="5" id="KW-0175">Coiled coil</keyword>
<dbReference type="GO" id="GO:0009279">
    <property type="term" value="C:cell outer membrane"/>
    <property type="evidence" value="ECO:0007669"/>
    <property type="project" value="UniProtKB-SubCell"/>
</dbReference>
<evidence type="ECO:0000256" key="4">
    <source>
        <dbReference type="PROSITE-ProRule" id="PRU00473"/>
    </source>
</evidence>
<dbReference type="OrthoDB" id="7061829at2"/>
<dbReference type="PROSITE" id="PS51123">
    <property type="entry name" value="OMPA_2"/>
    <property type="match status" value="1"/>
</dbReference>
<evidence type="ECO:0000256" key="3">
    <source>
        <dbReference type="ARBA" id="ARBA00023237"/>
    </source>
</evidence>
<dbReference type="InterPro" id="IPR027367">
    <property type="entry name" value="Gly-zipper_YMGG"/>
</dbReference>
<reference evidence="8 9" key="1">
    <citation type="submission" date="2018-12" db="EMBL/GenBank/DDBJ databases">
        <authorList>
            <person name="Yu L."/>
        </authorList>
    </citation>
    <scope>NUCLEOTIDE SEQUENCE [LARGE SCALE GENOMIC DNA]</scope>
    <source>
        <strain evidence="8 9">HAW-EB5</strain>
    </source>
</reference>
<feature type="chain" id="PRO_5019026285" evidence="6">
    <location>
        <begin position="23"/>
        <end position="245"/>
    </location>
</feature>
<evidence type="ECO:0000259" key="7">
    <source>
        <dbReference type="PROSITE" id="PS51123"/>
    </source>
</evidence>
<keyword evidence="9" id="KW-1185">Reference proteome</keyword>
<dbReference type="AlphaFoldDB" id="A0A431WD08"/>
<keyword evidence="3" id="KW-0998">Cell outer membrane</keyword>
<feature type="signal peptide" evidence="6">
    <location>
        <begin position="1"/>
        <end position="22"/>
    </location>
</feature>
<protein>
    <submittedName>
        <fullName evidence="8">Sortase-associated OmpA-like protein PdsO</fullName>
    </submittedName>
</protein>
<organism evidence="8 9">
    <name type="scientific">Shewanella atlantica</name>
    <dbReference type="NCBI Taxonomy" id="271099"/>
    <lineage>
        <taxon>Bacteria</taxon>
        <taxon>Pseudomonadati</taxon>
        <taxon>Pseudomonadota</taxon>
        <taxon>Gammaproteobacteria</taxon>
        <taxon>Alteromonadales</taxon>
        <taxon>Shewanellaceae</taxon>
        <taxon>Shewanella</taxon>
    </lineage>
</organism>
<dbReference type="InterPro" id="IPR022511">
    <property type="entry name" value="PdsO"/>
</dbReference>
<comment type="caution">
    <text evidence="8">The sequence shown here is derived from an EMBL/GenBank/DDBJ whole genome shotgun (WGS) entry which is preliminary data.</text>
</comment>
<evidence type="ECO:0000256" key="6">
    <source>
        <dbReference type="SAM" id="SignalP"/>
    </source>
</evidence>
<name>A0A431WD08_9GAMM</name>
<comment type="subcellular location">
    <subcellularLocation>
        <location evidence="1">Cell outer membrane</location>
    </subcellularLocation>
</comment>
<dbReference type="PRINTS" id="PR01021">
    <property type="entry name" value="OMPADOMAIN"/>
</dbReference>
<dbReference type="Gene3D" id="3.30.1330.60">
    <property type="entry name" value="OmpA-like domain"/>
    <property type="match status" value="1"/>
</dbReference>
<dbReference type="InterPro" id="IPR050330">
    <property type="entry name" value="Bact_OuterMem_StrucFunc"/>
</dbReference>
<dbReference type="InterPro" id="IPR036737">
    <property type="entry name" value="OmpA-like_sf"/>
</dbReference>
<dbReference type="RefSeq" id="WP_126504808.1">
    <property type="nucleotide sequence ID" value="NZ_RXNV01000002.1"/>
</dbReference>
<evidence type="ECO:0000256" key="5">
    <source>
        <dbReference type="SAM" id="Coils"/>
    </source>
</evidence>
<keyword evidence="6" id="KW-0732">Signal</keyword>
<dbReference type="Proteomes" id="UP000282060">
    <property type="component" value="Unassembled WGS sequence"/>
</dbReference>
<dbReference type="Pfam" id="PF00691">
    <property type="entry name" value="OmpA"/>
    <property type="match status" value="1"/>
</dbReference>
<dbReference type="InterPro" id="IPR006664">
    <property type="entry name" value="OMP_bac"/>
</dbReference>
<evidence type="ECO:0000256" key="1">
    <source>
        <dbReference type="ARBA" id="ARBA00004442"/>
    </source>
</evidence>
<evidence type="ECO:0000313" key="9">
    <source>
        <dbReference type="Proteomes" id="UP000282060"/>
    </source>
</evidence>
<dbReference type="InterPro" id="IPR006665">
    <property type="entry name" value="OmpA-like"/>
</dbReference>
<dbReference type="Pfam" id="PF13441">
    <property type="entry name" value="Gly-zipper_YMGG"/>
    <property type="match status" value="1"/>
</dbReference>
<dbReference type="EMBL" id="RXNV01000002">
    <property type="protein sequence ID" value="RTR33251.1"/>
    <property type="molecule type" value="Genomic_DNA"/>
</dbReference>
<gene>
    <name evidence="8" type="primary">pdsO</name>
    <name evidence="8" type="ORF">EKG39_05750</name>
</gene>
<feature type="domain" description="OmpA-like" evidence="7">
    <location>
        <begin position="121"/>
        <end position="238"/>
    </location>
</feature>
<evidence type="ECO:0000256" key="2">
    <source>
        <dbReference type="ARBA" id="ARBA00023136"/>
    </source>
</evidence>
<dbReference type="NCBIfam" id="TIGR03789">
    <property type="entry name" value="pdsO"/>
    <property type="match status" value="1"/>
</dbReference>
<proteinExistence type="predicted"/>
<feature type="coiled-coil region" evidence="5">
    <location>
        <begin position="74"/>
        <end position="125"/>
    </location>
</feature>
<sequence>MKKQIIAAMVVSSLTLSNVSYASDSSEERQHHEELIGLSSGIVLGAVVGGPVGAIIGAFTGTIIGKSVGDESEIDAQQTQLAMQESKMNQLSDENLSLMAISNQYDSAQHELAQLKTAEQQKLAELSLGLNVQFKTGSSELVPHFKLQLDDVAYAMSLSPELRLDLTGYADRRGDSTYNQALSEQRVAEVKTYLVNQGVDESRLDFRAYGASAPMTEEQSFENDFFDRRVTVKLLSTESELTANN</sequence>